<protein>
    <recommendedName>
        <fullName evidence="3">UDP-N-acetylglucosamine diphosphorylase</fullName>
        <ecNumber evidence="3">2.7.7.23</ecNumber>
    </recommendedName>
</protein>
<dbReference type="SMR" id="T1RR64"/>
<accession>T1RR64</accession>
<comment type="catalytic activity">
    <reaction evidence="6">
        <text>N-acetyl-alpha-D-glucosamine 1-phosphate + UTP + H(+) = UDP-N-acetyl-alpha-D-glucosamine + diphosphate</text>
        <dbReference type="Rhea" id="RHEA:13509"/>
        <dbReference type="ChEBI" id="CHEBI:15378"/>
        <dbReference type="ChEBI" id="CHEBI:33019"/>
        <dbReference type="ChEBI" id="CHEBI:46398"/>
        <dbReference type="ChEBI" id="CHEBI:57705"/>
        <dbReference type="ChEBI" id="CHEBI:57776"/>
        <dbReference type="EC" id="2.7.7.23"/>
    </reaction>
</comment>
<dbReference type="InterPro" id="IPR039741">
    <property type="entry name" value="UDP-sugar_pyrophosphorylase"/>
</dbReference>
<dbReference type="EMBL" id="JX484802">
    <property type="protein sequence ID" value="AGN56418.1"/>
    <property type="molecule type" value="mRNA"/>
</dbReference>
<dbReference type="AlphaFoldDB" id="T1RR64"/>
<reference evidence="7" key="1">
    <citation type="journal article" date="2013" name="PLoS ONE">
        <title>Molecular and Functional Analysis of UDP-N-Acetylglucosamine Pyrophosphorylases from the Migratory Locust, Locusta migratoria.</title>
        <authorList>
            <person name="Liu X."/>
            <person name="Li F."/>
            <person name="Li D."/>
            <person name="Ma E."/>
            <person name="Zhang W."/>
            <person name="Zhu K.Y."/>
            <person name="Zhang J."/>
        </authorList>
    </citation>
    <scope>NUCLEOTIDE SEQUENCE</scope>
</reference>
<evidence type="ECO:0000256" key="2">
    <source>
        <dbReference type="ARBA" id="ARBA00010401"/>
    </source>
</evidence>
<keyword evidence="4" id="KW-0808">Transferase</keyword>
<dbReference type="GO" id="GO:0003977">
    <property type="term" value="F:UDP-N-acetylglucosamine diphosphorylase activity"/>
    <property type="evidence" value="ECO:0007669"/>
    <property type="project" value="UniProtKB-EC"/>
</dbReference>
<name>T1RR64_LOCMI</name>
<evidence type="ECO:0000256" key="3">
    <source>
        <dbReference type="ARBA" id="ARBA00012457"/>
    </source>
</evidence>
<dbReference type="FunFam" id="3.90.550.10:FF:000075">
    <property type="entry name" value="Probable UDP-N-acetylglucosamine pyrophosphorylase"/>
    <property type="match status" value="1"/>
</dbReference>
<comment type="pathway">
    <text evidence="1">Nucleotide-sugar biosynthesis; UDP-N-acetyl-alpha-D-glucosamine biosynthesis; UDP-N-acetyl-alpha-D-glucosamine from N-acetyl-alpha-D-glucosamine 1-phosphate: step 1/1.</text>
</comment>
<sequence>MLDIGKCKQELTKYGQQHLLRFWDELSEEERAELLLDLQEVNVAEVTSYFRRAVESLTEDQAKLDDRMKPIPAEFYGGVIRSEAEDLRFYEEEGLRQISAGKVGVLLLAGGQGTRLGVSYPKGMYDVGLPSHKSLYQVQAERILRLQELACERTGVYNHITWYIMTSEATMCPTQEYFANHNYFGLKKENIVMFEQGLLPCFTFDGKIIMDRKYKLSRAPDGNGGLYRALRDRKVLDDIERRDIKYLHAYSVDNILVKVADPVFIGYCISKNAECGAKVVEKSFPEEPVGVVCQVDGRYQVVEYSEITLKTAEQSDIDGRLTFRAGNICNHFFTTEFLQKIANKHENNLKLHVARKKIPYVDAQGNLCKPEKPNGIKMEKFVFDVFQFADNFVTWEVKRNEEFSALKNADSAEKDTPTTARNDLYSLHYQYLTRAGGKIVADKGSSVICEISPLLTYAGEGLEEIVNNKTFKSPVTLLHPSEQS</sequence>
<dbReference type="GO" id="GO:0006048">
    <property type="term" value="P:UDP-N-acetylglucosamine biosynthetic process"/>
    <property type="evidence" value="ECO:0007669"/>
    <property type="project" value="TreeGrafter"/>
</dbReference>
<dbReference type="EC" id="2.7.7.23" evidence="3"/>
<evidence type="ECO:0000256" key="1">
    <source>
        <dbReference type="ARBA" id="ARBA00005208"/>
    </source>
</evidence>
<dbReference type="InterPro" id="IPR029044">
    <property type="entry name" value="Nucleotide-diphossugar_trans"/>
</dbReference>
<dbReference type="BRENDA" id="2.7.7.23">
    <property type="organism ID" value="3059"/>
</dbReference>
<proteinExistence type="evidence at transcript level"/>
<dbReference type="InterPro" id="IPR002618">
    <property type="entry name" value="UDPGP_fam"/>
</dbReference>
<dbReference type="PANTHER" id="PTHR11952:SF2">
    <property type="entry name" value="LD24639P"/>
    <property type="match status" value="1"/>
</dbReference>
<dbReference type="CDD" id="cd04193">
    <property type="entry name" value="UDPGlcNAc_PPase"/>
    <property type="match status" value="1"/>
</dbReference>
<evidence type="ECO:0000256" key="5">
    <source>
        <dbReference type="ARBA" id="ARBA00022695"/>
    </source>
</evidence>
<evidence type="ECO:0000313" key="7">
    <source>
        <dbReference type="EMBL" id="AGN56418.1"/>
    </source>
</evidence>
<evidence type="ECO:0000256" key="4">
    <source>
        <dbReference type="ARBA" id="ARBA00022679"/>
    </source>
</evidence>
<dbReference type="Pfam" id="PF01704">
    <property type="entry name" value="UDPGP"/>
    <property type="match status" value="1"/>
</dbReference>
<dbReference type="PANTHER" id="PTHR11952">
    <property type="entry name" value="UDP- GLUCOSE PYROPHOSPHORYLASE"/>
    <property type="match status" value="1"/>
</dbReference>
<dbReference type="Gene3D" id="3.90.550.10">
    <property type="entry name" value="Spore Coat Polysaccharide Biosynthesis Protein SpsA, Chain A"/>
    <property type="match status" value="1"/>
</dbReference>
<evidence type="ECO:0000256" key="6">
    <source>
        <dbReference type="ARBA" id="ARBA00048493"/>
    </source>
</evidence>
<comment type="similarity">
    <text evidence="2">Belongs to the UDPGP type 1 family.</text>
</comment>
<dbReference type="SUPFAM" id="SSF53448">
    <property type="entry name" value="Nucleotide-diphospho-sugar transferases"/>
    <property type="match status" value="1"/>
</dbReference>
<organism evidence="7">
    <name type="scientific">Locusta migratoria</name>
    <name type="common">Migratory locust</name>
    <dbReference type="NCBI Taxonomy" id="7004"/>
    <lineage>
        <taxon>Eukaryota</taxon>
        <taxon>Metazoa</taxon>
        <taxon>Ecdysozoa</taxon>
        <taxon>Arthropoda</taxon>
        <taxon>Hexapoda</taxon>
        <taxon>Insecta</taxon>
        <taxon>Pterygota</taxon>
        <taxon>Neoptera</taxon>
        <taxon>Polyneoptera</taxon>
        <taxon>Orthoptera</taxon>
        <taxon>Caelifera</taxon>
        <taxon>Acrididea</taxon>
        <taxon>Acridomorpha</taxon>
        <taxon>Acridoidea</taxon>
        <taxon>Acrididae</taxon>
        <taxon>Oedipodinae</taxon>
        <taxon>Locusta</taxon>
    </lineage>
</organism>
<keyword evidence="5" id="KW-0548">Nucleotidyltransferase</keyword>